<comment type="function">
    <text evidence="8 9">Removes the N-terminal methionine from nascent proteins. The N-terminal methionine is often cleaved when the second residue in the primary sequence is small and uncharged (Met-Ala-, Cys, Gly, Pro, Ser, Thr, or Val).</text>
</comment>
<keyword evidence="7 8" id="KW-0378">Hydrolase</keyword>
<feature type="binding site" evidence="8">
    <location>
        <position position="85"/>
    </location>
    <ligand>
        <name>a divalent metal cation</name>
        <dbReference type="ChEBI" id="CHEBI:60240"/>
        <label>1</label>
    </ligand>
</feature>
<dbReference type="InterPro" id="IPR036005">
    <property type="entry name" value="Creatinase/aminopeptidase-like"/>
</dbReference>
<gene>
    <name evidence="11" type="primary">map-1</name>
    <name evidence="8" type="synonym">map</name>
    <name evidence="11" type="ORF">RCIX2452</name>
</gene>
<evidence type="ECO:0000256" key="5">
    <source>
        <dbReference type="ARBA" id="ARBA00022670"/>
    </source>
</evidence>
<dbReference type="PATRIC" id="fig|351160.9.peg.753"/>
<protein>
    <recommendedName>
        <fullName evidence="8 9">Methionine aminopeptidase</fullName>
        <shortName evidence="8">MAP</shortName>
        <shortName evidence="8">MetAP</shortName>
        <ecNumber evidence="8 9">3.4.11.18</ecNumber>
    </recommendedName>
    <alternativeName>
        <fullName evidence="8">Peptidase M</fullName>
    </alternativeName>
</protein>
<feature type="binding site" evidence="8">
    <location>
        <position position="65"/>
    </location>
    <ligand>
        <name>substrate</name>
    </ligand>
</feature>
<sequence length="293" mass="31358">MAADELKACLKAGEIVRSLKCSATAKIRAGARLIDLATFVEEETVRMGGRPAFPCNISVNAIASHYTPSPGCSRTLENGDVVKIDLGAIVDGYIADSAFTAEVGTSAHRDLIDSTNSALSAAIEIVRPGVTTSEIGRAINAVASSRGLRVLRDLYGHNMSRNCLHGGLTIPNYDDGSARKIREGDILAIEPFLTPGSGEISRNPGGNIFQAIRRDAFYATGAEEKELLRRLNRDYGGFPFTSRWLGAETGALQGLIRSAAVREYPLLIEKDGEPVAQAEHTLIVTRDGCKIIT</sequence>
<dbReference type="GO" id="GO:0046872">
    <property type="term" value="F:metal ion binding"/>
    <property type="evidence" value="ECO:0007669"/>
    <property type="project" value="UniProtKB-UniRule"/>
</dbReference>
<dbReference type="GO" id="GO:0070006">
    <property type="term" value="F:metalloaminopeptidase activity"/>
    <property type="evidence" value="ECO:0007669"/>
    <property type="project" value="UniProtKB-UniRule"/>
</dbReference>
<keyword evidence="4 8" id="KW-0031">Aminopeptidase</keyword>
<keyword evidence="5 8" id="KW-0645">Protease</keyword>
<comment type="cofactor">
    <cofactor evidence="3">
        <name>Fe(2+)</name>
        <dbReference type="ChEBI" id="CHEBI:29033"/>
    </cofactor>
</comment>
<dbReference type="Gene3D" id="3.90.230.10">
    <property type="entry name" value="Creatinase/methionine aminopeptidase superfamily"/>
    <property type="match status" value="1"/>
</dbReference>
<dbReference type="GO" id="GO:0005737">
    <property type="term" value="C:cytoplasm"/>
    <property type="evidence" value="ECO:0007669"/>
    <property type="project" value="TreeGrafter"/>
</dbReference>
<evidence type="ECO:0000256" key="6">
    <source>
        <dbReference type="ARBA" id="ARBA00022723"/>
    </source>
</evidence>
<evidence type="ECO:0000256" key="3">
    <source>
        <dbReference type="ARBA" id="ARBA00001954"/>
    </source>
</evidence>
<dbReference type="InterPro" id="IPR036388">
    <property type="entry name" value="WH-like_DNA-bd_sf"/>
</dbReference>
<evidence type="ECO:0000256" key="8">
    <source>
        <dbReference type="HAMAP-Rule" id="MF_01975"/>
    </source>
</evidence>
<dbReference type="SUPFAM" id="SSF46785">
    <property type="entry name" value="Winged helix' DNA-binding domain"/>
    <property type="match status" value="1"/>
</dbReference>
<keyword evidence="6 8" id="KW-0479">Metal-binding</keyword>
<dbReference type="NCBIfam" id="TIGR00501">
    <property type="entry name" value="met_pdase_II"/>
    <property type="match status" value="1"/>
</dbReference>
<comment type="cofactor">
    <cofactor evidence="8">
        <name>Co(2+)</name>
        <dbReference type="ChEBI" id="CHEBI:48828"/>
    </cofactor>
    <cofactor evidence="8">
        <name>Zn(2+)</name>
        <dbReference type="ChEBI" id="CHEBI:29105"/>
    </cofactor>
    <cofactor evidence="8">
        <name>Mn(2+)</name>
        <dbReference type="ChEBI" id="CHEBI:29035"/>
    </cofactor>
    <cofactor evidence="8">
        <name>Fe(2+)</name>
        <dbReference type="ChEBI" id="CHEBI:29033"/>
    </cofactor>
    <text evidence="8">Binds 2 divalent metal cations per subunit. Has a high-affinity and a low affinity metal-binding site. The true nature of the physiological cofactor is under debate. The enzyme is active with cobalt, zinc, manganese or divalent iron ions. Most likely, methionine aminopeptidases function as mononuclear Fe(2+)-metalloproteases under physiological conditions, and the catalytically relevant metal-binding site has been assigned to the histidine-containing high-affinity site.</text>
</comment>
<reference evidence="11 12" key="1">
    <citation type="journal article" date="2006" name="Science">
        <title>Genome of rice cluster I archaea -- the key methane producers in the rice rhizosphere.</title>
        <authorList>
            <person name="Erkel C."/>
            <person name="Kube M."/>
            <person name="Reinhardt R."/>
            <person name="Liesack W."/>
        </authorList>
    </citation>
    <scope>NUCLEOTIDE SEQUENCE [LARGE SCALE GENOMIC DNA]</scope>
    <source>
        <strain evidence="12">DSM 22066 / NBRC 105507 / MRE50</strain>
    </source>
</reference>
<dbReference type="InterPro" id="IPR036390">
    <property type="entry name" value="WH_DNA-bd_sf"/>
</dbReference>
<feature type="binding site" evidence="8">
    <location>
        <position position="279"/>
    </location>
    <ligand>
        <name>a divalent metal cation</name>
        <dbReference type="ChEBI" id="CHEBI:60240"/>
        <label>2</label>
        <note>catalytic</note>
    </ligand>
</feature>
<organism evidence="11 12">
    <name type="scientific">Methanocella arvoryzae (strain DSM 22066 / NBRC 105507 / MRE50)</name>
    <dbReference type="NCBI Taxonomy" id="351160"/>
    <lineage>
        <taxon>Archaea</taxon>
        <taxon>Methanobacteriati</taxon>
        <taxon>Methanobacteriota</taxon>
        <taxon>Stenosarchaea group</taxon>
        <taxon>Methanomicrobia</taxon>
        <taxon>Methanocellales</taxon>
        <taxon>Methanocellaceae</taxon>
        <taxon>Methanocella</taxon>
    </lineage>
</organism>
<dbReference type="InterPro" id="IPR002468">
    <property type="entry name" value="Pept_M24A_MAP2"/>
</dbReference>
<comment type="similarity">
    <text evidence="8">Belongs to the peptidase M24A family. Methionine aminopeptidase archaeal type 2 subfamily.</text>
</comment>
<dbReference type="eggNOG" id="arCOG01001">
    <property type="taxonomic scope" value="Archaea"/>
</dbReference>
<feature type="binding site" evidence="8">
    <location>
        <position position="157"/>
    </location>
    <ligand>
        <name>a divalent metal cation</name>
        <dbReference type="ChEBI" id="CHEBI:60240"/>
        <label>2</label>
        <note>catalytic</note>
    </ligand>
</feature>
<dbReference type="EC" id="3.4.11.18" evidence="8 9"/>
<feature type="binding site" evidence="8">
    <location>
        <position position="96"/>
    </location>
    <ligand>
        <name>a divalent metal cation</name>
        <dbReference type="ChEBI" id="CHEBI:60240"/>
        <label>1</label>
    </ligand>
</feature>
<feature type="binding site" evidence="8">
    <location>
        <position position="279"/>
    </location>
    <ligand>
        <name>a divalent metal cation</name>
        <dbReference type="ChEBI" id="CHEBI:60240"/>
        <label>1</label>
    </ligand>
</feature>
<feature type="binding site" evidence="8">
    <location>
        <position position="190"/>
    </location>
    <ligand>
        <name>a divalent metal cation</name>
        <dbReference type="ChEBI" id="CHEBI:60240"/>
        <label>2</label>
        <note>catalytic</note>
    </ligand>
</feature>
<feature type="binding site" evidence="8">
    <location>
        <position position="96"/>
    </location>
    <ligand>
        <name>a divalent metal cation</name>
        <dbReference type="ChEBI" id="CHEBI:60240"/>
        <label>2</label>
        <note>catalytic</note>
    </ligand>
</feature>
<dbReference type="GO" id="GO:0006508">
    <property type="term" value="P:proteolysis"/>
    <property type="evidence" value="ECO:0007669"/>
    <property type="project" value="UniProtKB-KW"/>
</dbReference>
<keyword evidence="12" id="KW-1185">Reference proteome</keyword>
<proteinExistence type="inferred from homology"/>
<dbReference type="Pfam" id="PF00557">
    <property type="entry name" value="Peptidase_M24"/>
    <property type="match status" value="1"/>
</dbReference>
<dbReference type="EMBL" id="AM114193">
    <property type="protein sequence ID" value="CAJ37533.1"/>
    <property type="molecule type" value="Genomic_DNA"/>
</dbReference>
<evidence type="ECO:0000256" key="9">
    <source>
        <dbReference type="RuleBase" id="RU003653"/>
    </source>
</evidence>
<evidence type="ECO:0000256" key="1">
    <source>
        <dbReference type="ARBA" id="ARBA00000294"/>
    </source>
</evidence>
<evidence type="ECO:0000259" key="10">
    <source>
        <dbReference type="Pfam" id="PF00557"/>
    </source>
</evidence>
<comment type="subunit">
    <text evidence="8">Monomer.</text>
</comment>
<comment type="cofactor">
    <cofactor evidence="2">
        <name>Mn(2+)</name>
        <dbReference type="ChEBI" id="CHEBI:29035"/>
    </cofactor>
</comment>
<dbReference type="PANTHER" id="PTHR45777:SF2">
    <property type="entry name" value="METHIONINE AMINOPEPTIDASE 2"/>
    <property type="match status" value="1"/>
</dbReference>
<dbReference type="SUPFAM" id="SSF55920">
    <property type="entry name" value="Creatinase/aminopeptidase"/>
    <property type="match status" value="1"/>
</dbReference>
<dbReference type="PRINTS" id="PR00599">
    <property type="entry name" value="MAPEPTIDASE"/>
</dbReference>
<name>Q0W260_METAR</name>
<evidence type="ECO:0000256" key="2">
    <source>
        <dbReference type="ARBA" id="ARBA00001936"/>
    </source>
</evidence>
<feature type="domain" description="Peptidase M24" evidence="10">
    <location>
        <begin position="11"/>
        <end position="196"/>
    </location>
</feature>
<dbReference type="GO" id="GO:0004239">
    <property type="term" value="F:initiator methionyl aminopeptidase activity"/>
    <property type="evidence" value="ECO:0007669"/>
    <property type="project" value="UniProtKB-UniRule"/>
</dbReference>
<dbReference type="InterPro" id="IPR000994">
    <property type="entry name" value="Pept_M24"/>
</dbReference>
<dbReference type="InterPro" id="IPR050247">
    <property type="entry name" value="Met_Aminopeptidase_Type2"/>
</dbReference>
<dbReference type="Gene3D" id="1.10.10.10">
    <property type="entry name" value="Winged helix-like DNA-binding domain superfamily/Winged helix DNA-binding domain"/>
    <property type="match status" value="1"/>
</dbReference>
<dbReference type="InterPro" id="IPR001714">
    <property type="entry name" value="Pept_M24_MAP"/>
</dbReference>
<dbReference type="AlphaFoldDB" id="Q0W260"/>
<accession>Q0W260</accession>
<evidence type="ECO:0000313" key="11">
    <source>
        <dbReference type="EMBL" id="CAJ37533.1"/>
    </source>
</evidence>
<evidence type="ECO:0000313" key="12">
    <source>
        <dbReference type="Proteomes" id="UP000000663"/>
    </source>
</evidence>
<dbReference type="InterPro" id="IPR028595">
    <property type="entry name" value="MetAP_archaeal"/>
</dbReference>
<evidence type="ECO:0000256" key="4">
    <source>
        <dbReference type="ARBA" id="ARBA00022438"/>
    </source>
</evidence>
<evidence type="ECO:0000256" key="7">
    <source>
        <dbReference type="ARBA" id="ARBA00022801"/>
    </source>
</evidence>
<comment type="catalytic activity">
    <reaction evidence="1 8 9">
        <text>Release of N-terminal amino acids, preferentially methionine, from peptides and arylamides.</text>
        <dbReference type="EC" id="3.4.11.18"/>
    </reaction>
</comment>
<dbReference type="STRING" id="351160.RCIX2452"/>
<dbReference type="PANTHER" id="PTHR45777">
    <property type="entry name" value="METHIONINE AMINOPEPTIDASE 2"/>
    <property type="match status" value="1"/>
</dbReference>
<dbReference type="KEGG" id="rci:RCIX2452"/>
<dbReference type="HAMAP" id="MF_01975">
    <property type="entry name" value="MetAP_2_arc"/>
    <property type="match status" value="1"/>
</dbReference>
<feature type="binding site" evidence="8">
    <location>
        <position position="165"/>
    </location>
    <ligand>
        <name>substrate</name>
    </ligand>
</feature>
<dbReference type="Proteomes" id="UP000000663">
    <property type="component" value="Chromosome"/>
</dbReference>